<dbReference type="Proteomes" id="UP000274920">
    <property type="component" value="Unassembled WGS sequence"/>
</dbReference>
<keyword evidence="1" id="KW-1133">Transmembrane helix</keyword>
<dbReference type="EMBL" id="RHJS01000001">
    <property type="protein sequence ID" value="RRK36919.1"/>
    <property type="molecule type" value="Genomic_DNA"/>
</dbReference>
<evidence type="ECO:0000313" key="3">
    <source>
        <dbReference type="Proteomes" id="UP000274920"/>
    </source>
</evidence>
<reference evidence="2" key="1">
    <citation type="submission" date="2018-10" db="EMBL/GenBank/DDBJ databases">
        <title>Schaedlerella arabinophila gen. nov. sp. nov., isolated from the mouse intestinal tract and comparative analysis with the genome of the closely related altered Schaedler flora strain ASF502.</title>
        <authorList>
            <person name="Miyake S."/>
            <person name="Soh M."/>
            <person name="Seedorf H."/>
        </authorList>
    </citation>
    <scope>NUCLEOTIDE SEQUENCE [LARGE SCALE GENOMIC DNA]</scope>
    <source>
        <strain evidence="2">DSM 106076</strain>
    </source>
</reference>
<keyword evidence="1" id="KW-0812">Transmembrane</keyword>
<feature type="transmembrane region" description="Helical" evidence="1">
    <location>
        <begin position="77"/>
        <end position="96"/>
    </location>
</feature>
<dbReference type="RefSeq" id="WP_125125861.1">
    <property type="nucleotide sequence ID" value="NZ_RHJS01000001.1"/>
</dbReference>
<protein>
    <recommendedName>
        <fullName evidence="4">PrgI family protein</fullName>
    </recommendedName>
</protein>
<feature type="transmembrane region" description="Helical" evidence="1">
    <location>
        <begin position="50"/>
        <end position="71"/>
    </location>
</feature>
<dbReference type="AlphaFoldDB" id="A0A3R8LL46"/>
<evidence type="ECO:0008006" key="4">
    <source>
        <dbReference type="Google" id="ProtNLM"/>
    </source>
</evidence>
<gene>
    <name evidence="2" type="ORF">EBB54_00180</name>
</gene>
<evidence type="ECO:0000256" key="1">
    <source>
        <dbReference type="SAM" id="Phobius"/>
    </source>
</evidence>
<accession>A0A3R8LL46</accession>
<organism evidence="2 3">
    <name type="scientific">Schaedlerella arabinosiphila</name>
    <dbReference type="NCBI Taxonomy" id="2044587"/>
    <lineage>
        <taxon>Bacteria</taxon>
        <taxon>Bacillati</taxon>
        <taxon>Bacillota</taxon>
        <taxon>Clostridia</taxon>
        <taxon>Lachnospirales</taxon>
        <taxon>Lachnospiraceae</taxon>
        <taxon>Schaedlerella</taxon>
    </lineage>
</organism>
<comment type="caution">
    <text evidence="2">The sequence shown here is derived from an EMBL/GenBank/DDBJ whole genome shotgun (WGS) entry which is preliminary data.</text>
</comment>
<proteinExistence type="predicted"/>
<name>A0A3R8LL46_9FIRM</name>
<sequence length="116" mass="13138">MSRLGVFPIPGEFKSEDKWFRYFDRKQALVLVICGIMDYRAVMTAAAKGMLVPALILMLFLTLAAMGIVMIRLPVDALFLSGGGLTIDTLIFRVLYRKLHREIYTKNYGMKSGEEL</sequence>
<evidence type="ECO:0000313" key="2">
    <source>
        <dbReference type="EMBL" id="RRK36919.1"/>
    </source>
</evidence>
<keyword evidence="1" id="KW-0472">Membrane</keyword>
<keyword evidence="3" id="KW-1185">Reference proteome</keyword>